<dbReference type="Gene3D" id="3.40.50.300">
    <property type="entry name" value="P-loop containing nucleotide triphosphate hydrolases"/>
    <property type="match status" value="1"/>
</dbReference>
<comment type="caution">
    <text evidence="2">The sequence shown here is derived from an EMBL/GenBank/DDBJ whole genome shotgun (WGS) entry which is preliminary data.</text>
</comment>
<dbReference type="Proteomes" id="UP001589775">
    <property type="component" value="Unassembled WGS sequence"/>
</dbReference>
<reference evidence="2 3" key="1">
    <citation type="submission" date="2024-09" db="EMBL/GenBank/DDBJ databases">
        <authorList>
            <person name="Sun Q."/>
            <person name="Mori K."/>
        </authorList>
    </citation>
    <scope>NUCLEOTIDE SEQUENCE [LARGE SCALE GENOMIC DNA]</scope>
    <source>
        <strain evidence="2 3">KCTC 23279</strain>
    </source>
</reference>
<proteinExistence type="predicted"/>
<name>A0ABV6EXX7_9BRAD</name>
<dbReference type="InterPro" id="IPR007111">
    <property type="entry name" value="NACHT_NTPase"/>
</dbReference>
<evidence type="ECO:0000313" key="2">
    <source>
        <dbReference type="EMBL" id="MFC0242977.1"/>
    </source>
</evidence>
<keyword evidence="3" id="KW-1185">Reference proteome</keyword>
<dbReference type="Pfam" id="PF05729">
    <property type="entry name" value="NACHT"/>
    <property type="match status" value="1"/>
</dbReference>
<evidence type="ECO:0000313" key="3">
    <source>
        <dbReference type="Proteomes" id="UP001589775"/>
    </source>
</evidence>
<feature type="domain" description="NACHT" evidence="1">
    <location>
        <begin position="341"/>
        <end position="498"/>
    </location>
</feature>
<dbReference type="InterPro" id="IPR027417">
    <property type="entry name" value="P-loop_NTPase"/>
</dbReference>
<sequence length="942" mass="107082">MSIRQSEYIATVQRLTKLLGELDSNKSRPLADVANTYRKATEAICKAIVLGATREPGEQLVKLVSDAKQVVEFREGPGEAKIFRLHADFLRDVGNLFSHDGPASSVQVTRERLDEHLVALIRIGFFGESDLDPPELPDSFRHLLSERTLKKHEFEEIRSEVVVRLCFPRQEVVPLLSRKESASRLFYDYVTVDLGGGLSRGFLFLRSRSAIERCLVDLLNELGNRPPDSLSIVTPRVYRNTGDAVDRKKSIGDIIESLRNPWLLKRQPDVVYFDEFVWKNCLPDAVRKIQTMQSEVPSFIPQTLEPQLQISVGDRNISSIDSINYTRLVLDEAHKCNPVQVVTGPAGIGKTTFCDHVHSFVNSNRQKKVIFISATDFRDIATHDPVTSVSDLYKLAVTNSSIGDEASVEIQNFEINLSCGNFVLIIDGFDELESHLGGSLIFDRFMESLQELEDCFHRVFVILTVRDYAIERFERLNYVSVLRLRGFTKNDTDRYFSNRLGSQDISTAQRLLAEFRTTKADKGEAITIPLYASLICDYLSEDPATEKISEYSGSSYFEFGGPLDVLVKKIVDREIVKQSLGAIKSDDFFEIMIDIIRSPQMSITTELLSDYVLLCGRLDGGLSSNKLHSNPFLQYTDGAVKFKYDSLANFFKSRLLYRRIRDGVFSVGPPLEFMADLYRGQGPLFEELLKVLPPKIYSRLPSARRWFGDLRRLAEGDAASGVNFRRAISGFIHWTTFDDQTKSDRRETLTYLFSGNIWEKFTIFERFSPLDLEGVIIYDGYLENYSNIVNCEFGSAKKVFHRSWIDFKESAIPEKMDKEIFAADCSFGPLLQSSFEAKDVADETELDVIRDNLMKVLKVGFRGNAFVWKSAGLYKNAVVHGKHSLNDYIDLLLDNKVLIEEPSRSDHGTGYRVSNSWYLDAKKLIEDRNLTSKMKKIVNVLR</sequence>
<dbReference type="EMBL" id="JBHLWM010000008">
    <property type="protein sequence ID" value="MFC0242977.1"/>
    <property type="molecule type" value="Genomic_DNA"/>
</dbReference>
<gene>
    <name evidence="2" type="ORF">ACFFJ6_20980</name>
</gene>
<evidence type="ECO:0000259" key="1">
    <source>
        <dbReference type="Pfam" id="PF05729"/>
    </source>
</evidence>
<dbReference type="SUPFAM" id="SSF52540">
    <property type="entry name" value="P-loop containing nucleoside triphosphate hydrolases"/>
    <property type="match status" value="1"/>
</dbReference>
<accession>A0ABV6EXX7</accession>
<dbReference type="RefSeq" id="WP_378391471.1">
    <property type="nucleotide sequence ID" value="NZ_JBHLWM010000008.1"/>
</dbReference>
<protein>
    <submittedName>
        <fullName evidence="2">NACHT domain-containing protein</fullName>
    </submittedName>
</protein>
<organism evidence="2 3">
    <name type="scientific">Rhodopseudomonas telluris</name>
    <dbReference type="NCBI Taxonomy" id="644215"/>
    <lineage>
        <taxon>Bacteria</taxon>
        <taxon>Pseudomonadati</taxon>
        <taxon>Pseudomonadota</taxon>
        <taxon>Alphaproteobacteria</taxon>
        <taxon>Hyphomicrobiales</taxon>
        <taxon>Nitrobacteraceae</taxon>
        <taxon>Rhodopseudomonas</taxon>
    </lineage>
</organism>